<evidence type="ECO:0000256" key="1">
    <source>
        <dbReference type="SAM" id="Phobius"/>
    </source>
</evidence>
<evidence type="ECO:0000313" key="2">
    <source>
        <dbReference type="EMBL" id="MBD8047710.1"/>
    </source>
</evidence>
<accession>A0ABR8YTZ5</accession>
<keyword evidence="1" id="KW-1133">Transmembrane helix</keyword>
<protein>
    <submittedName>
        <fullName evidence="2">Uncharacterized protein</fullName>
    </submittedName>
</protein>
<comment type="caution">
    <text evidence="2">The sequence shown here is derived from an EMBL/GenBank/DDBJ whole genome shotgun (WGS) entry which is preliminary data.</text>
</comment>
<organism evidence="2 3">
    <name type="scientific">Clostridium faecium</name>
    <dbReference type="NCBI Taxonomy" id="2762223"/>
    <lineage>
        <taxon>Bacteria</taxon>
        <taxon>Bacillati</taxon>
        <taxon>Bacillota</taxon>
        <taxon>Clostridia</taxon>
        <taxon>Eubacteriales</taxon>
        <taxon>Clostridiaceae</taxon>
        <taxon>Clostridium</taxon>
    </lineage>
</organism>
<feature type="transmembrane region" description="Helical" evidence="1">
    <location>
        <begin position="21"/>
        <end position="43"/>
    </location>
</feature>
<keyword evidence="3" id="KW-1185">Reference proteome</keyword>
<name>A0ABR8YTZ5_9CLOT</name>
<dbReference type="Proteomes" id="UP000627166">
    <property type="component" value="Unassembled WGS sequence"/>
</dbReference>
<sequence length="131" mass="15180">MKSKAEQRSKTKLVFEDIFTSFKVSLKIYLIPIILGVIASIIYCLVKDLPISIYTLLRGPVHIGIWISCLGLLIGAVAFIKPQHMEPLNYQKQWRTYYKFFNLIGAIVSICFMMMIYSLIIDTLLWYMTMS</sequence>
<dbReference type="RefSeq" id="WP_191740671.1">
    <property type="nucleotide sequence ID" value="NZ_JACSQB010000093.1"/>
</dbReference>
<proteinExistence type="predicted"/>
<feature type="transmembrane region" description="Helical" evidence="1">
    <location>
        <begin position="63"/>
        <end position="80"/>
    </location>
</feature>
<evidence type="ECO:0000313" key="3">
    <source>
        <dbReference type="Proteomes" id="UP000627166"/>
    </source>
</evidence>
<keyword evidence="1" id="KW-0472">Membrane</keyword>
<reference evidence="2 3" key="1">
    <citation type="submission" date="2020-08" db="EMBL/GenBank/DDBJ databases">
        <title>A Genomic Blueprint of the Chicken Gut Microbiome.</title>
        <authorList>
            <person name="Gilroy R."/>
            <person name="Ravi A."/>
            <person name="Getino M."/>
            <person name="Pursley I."/>
            <person name="Horton D.L."/>
            <person name="Alikhan N.-F."/>
            <person name="Baker D."/>
            <person name="Gharbi K."/>
            <person name="Hall N."/>
            <person name="Watson M."/>
            <person name="Adriaenssens E.M."/>
            <person name="Foster-Nyarko E."/>
            <person name="Jarju S."/>
            <person name="Secka A."/>
            <person name="Antonio M."/>
            <person name="Oren A."/>
            <person name="Chaudhuri R."/>
            <person name="La Ragione R.M."/>
            <person name="Hildebrand F."/>
            <person name="Pallen M.J."/>
        </authorList>
    </citation>
    <scope>NUCLEOTIDE SEQUENCE [LARGE SCALE GENOMIC DNA]</scope>
    <source>
        <strain evidence="2 3">N37</strain>
    </source>
</reference>
<feature type="transmembrane region" description="Helical" evidence="1">
    <location>
        <begin position="100"/>
        <end position="128"/>
    </location>
</feature>
<dbReference type="EMBL" id="JACSQB010000093">
    <property type="protein sequence ID" value="MBD8047710.1"/>
    <property type="molecule type" value="Genomic_DNA"/>
</dbReference>
<gene>
    <name evidence="2" type="ORF">H9637_11765</name>
</gene>
<keyword evidence="1" id="KW-0812">Transmembrane</keyword>